<sequence length="105" mass="12880">MTNWGQRSTHFTGSSNRRSSYLLLAGFLSTWRKSLCFIYGKSKQWRWRPWVYQRRNHFGDYHHLLLDHGRFQRYIRLSRTQFEDLLPRLGGRISLRDTNYRRCIP</sequence>
<protein>
    <submittedName>
        <fullName evidence="1">Uncharacterized protein</fullName>
    </submittedName>
</protein>
<reference evidence="1 2" key="1">
    <citation type="submission" date="2021-06" db="EMBL/GenBank/DDBJ databases">
        <authorList>
            <person name="Palmer J.M."/>
        </authorList>
    </citation>
    <scope>NUCLEOTIDE SEQUENCE [LARGE SCALE GENOMIC DNA]</scope>
    <source>
        <strain evidence="2">if_2019</strain>
        <tissue evidence="1">Muscle</tissue>
    </source>
</reference>
<evidence type="ECO:0000313" key="1">
    <source>
        <dbReference type="EMBL" id="MEQ2249359.1"/>
    </source>
</evidence>
<keyword evidence="2" id="KW-1185">Reference proteome</keyword>
<dbReference type="Proteomes" id="UP001482620">
    <property type="component" value="Unassembled WGS sequence"/>
</dbReference>
<feature type="non-terminal residue" evidence="1">
    <location>
        <position position="105"/>
    </location>
</feature>
<proteinExistence type="predicted"/>
<dbReference type="EMBL" id="JAHRIQ010084959">
    <property type="protein sequence ID" value="MEQ2249359.1"/>
    <property type="molecule type" value="Genomic_DNA"/>
</dbReference>
<comment type="caution">
    <text evidence="1">The sequence shown here is derived from an EMBL/GenBank/DDBJ whole genome shotgun (WGS) entry which is preliminary data.</text>
</comment>
<name>A0ABV0UXE2_9TELE</name>
<gene>
    <name evidence="1" type="ORF">ILYODFUR_028350</name>
</gene>
<evidence type="ECO:0000313" key="2">
    <source>
        <dbReference type="Proteomes" id="UP001482620"/>
    </source>
</evidence>
<accession>A0ABV0UXE2</accession>
<organism evidence="1 2">
    <name type="scientific">Ilyodon furcidens</name>
    <name type="common">goldbreast splitfin</name>
    <dbReference type="NCBI Taxonomy" id="33524"/>
    <lineage>
        <taxon>Eukaryota</taxon>
        <taxon>Metazoa</taxon>
        <taxon>Chordata</taxon>
        <taxon>Craniata</taxon>
        <taxon>Vertebrata</taxon>
        <taxon>Euteleostomi</taxon>
        <taxon>Actinopterygii</taxon>
        <taxon>Neopterygii</taxon>
        <taxon>Teleostei</taxon>
        <taxon>Neoteleostei</taxon>
        <taxon>Acanthomorphata</taxon>
        <taxon>Ovalentaria</taxon>
        <taxon>Atherinomorphae</taxon>
        <taxon>Cyprinodontiformes</taxon>
        <taxon>Goodeidae</taxon>
        <taxon>Ilyodon</taxon>
    </lineage>
</organism>